<evidence type="ECO:0000256" key="1">
    <source>
        <dbReference type="ARBA" id="ARBA00004417"/>
    </source>
</evidence>
<dbReference type="SUPFAM" id="SSF52540">
    <property type="entry name" value="P-loop containing nucleoside triphosphate hydrolases"/>
    <property type="match status" value="1"/>
</dbReference>
<reference evidence="9 10" key="1">
    <citation type="submission" date="2019-02" db="EMBL/GenBank/DDBJ databases">
        <title>Complete Genome Sequence and Methylome Analysis of free living Spirochaetas.</title>
        <authorList>
            <person name="Fomenkov A."/>
            <person name="Dubinina G."/>
            <person name="Leshcheva N."/>
            <person name="Mikheeva N."/>
            <person name="Grabovich M."/>
            <person name="Vincze T."/>
            <person name="Roberts R.J."/>
        </authorList>
    </citation>
    <scope>NUCLEOTIDE SEQUENCE [LARGE SCALE GENOMIC DNA]</scope>
    <source>
        <strain evidence="9 10">K2</strain>
    </source>
</reference>
<dbReference type="PANTHER" id="PTHR43297:SF2">
    <property type="entry name" value="DIPEPTIDE TRANSPORT ATP-BINDING PROTEIN DPPD"/>
    <property type="match status" value="1"/>
</dbReference>
<dbReference type="NCBIfam" id="TIGR01727">
    <property type="entry name" value="oligo_HPY"/>
    <property type="match status" value="1"/>
</dbReference>
<keyword evidence="4" id="KW-1003">Cell membrane</keyword>
<dbReference type="InterPro" id="IPR017871">
    <property type="entry name" value="ABC_transporter-like_CS"/>
</dbReference>
<feature type="domain" description="ABC transporter" evidence="8">
    <location>
        <begin position="9"/>
        <end position="259"/>
    </location>
</feature>
<evidence type="ECO:0000256" key="2">
    <source>
        <dbReference type="ARBA" id="ARBA00005417"/>
    </source>
</evidence>
<comment type="subcellular location">
    <subcellularLocation>
        <location evidence="1">Cell inner membrane</location>
        <topology evidence="1">Peripheral membrane protein</topology>
    </subcellularLocation>
</comment>
<dbReference type="InterPro" id="IPR050388">
    <property type="entry name" value="ABC_Ni/Peptide_Import"/>
</dbReference>
<protein>
    <submittedName>
        <fullName evidence="9">ABC transporter ATP-binding protein</fullName>
    </submittedName>
</protein>
<dbReference type="InterPro" id="IPR013563">
    <property type="entry name" value="Oligopep_ABC_C"/>
</dbReference>
<dbReference type="Pfam" id="PF08352">
    <property type="entry name" value="oligo_HPY"/>
    <property type="match status" value="1"/>
</dbReference>
<dbReference type="EMBL" id="CP036150">
    <property type="protein sequence ID" value="QEN09667.1"/>
    <property type="molecule type" value="Genomic_DNA"/>
</dbReference>
<dbReference type="PROSITE" id="PS00211">
    <property type="entry name" value="ABC_TRANSPORTER_1"/>
    <property type="match status" value="1"/>
</dbReference>
<dbReference type="Proteomes" id="UP000324209">
    <property type="component" value="Chromosome"/>
</dbReference>
<keyword evidence="6 9" id="KW-0067">ATP-binding</keyword>
<evidence type="ECO:0000259" key="8">
    <source>
        <dbReference type="PROSITE" id="PS50893"/>
    </source>
</evidence>
<dbReference type="SMART" id="SM00382">
    <property type="entry name" value="AAA"/>
    <property type="match status" value="1"/>
</dbReference>
<evidence type="ECO:0000313" key="10">
    <source>
        <dbReference type="Proteomes" id="UP000324209"/>
    </source>
</evidence>
<name>A0A5C1QQ80_9SPIO</name>
<dbReference type="OrthoDB" id="337094at2"/>
<dbReference type="KEGG" id="ock:EXM22_17360"/>
<dbReference type="FunFam" id="3.40.50.300:FF:000016">
    <property type="entry name" value="Oligopeptide ABC transporter ATP-binding component"/>
    <property type="match status" value="1"/>
</dbReference>
<sequence>MENEKLLSIENINVHFHTRRGVVKAVRDLSLYINKGETLALVGESGCGKSVTAHTINQLIPMPPGVIESGSVIFRDRDLLKLPEKEVQKLRGTQISMIFQEPMTSLNPVFKIGDQLADVFLAHQKMSKKEAHAKAVELLDLVKIPSPAKRAMDYPHQLSGGMRQRVMIAMALASPEPGLMIADEPTTALDVTIQAQILDLLTDLKEKVNMSILLITHDMGVVAETADRVVVMYAGRKVEEGSVFQIFDNPSHPYTLGLLNSLPSNEKYKDFSRLEAIPGNVPDLLSLGDGCPFVNRCEYADAGCEESFPQGSLLEEGHTIWCYKSEEVKKQKGSMNK</sequence>
<dbReference type="Pfam" id="PF00005">
    <property type="entry name" value="ABC_tran"/>
    <property type="match status" value="1"/>
</dbReference>
<dbReference type="AlphaFoldDB" id="A0A5C1QQ80"/>
<evidence type="ECO:0000256" key="6">
    <source>
        <dbReference type="ARBA" id="ARBA00022840"/>
    </source>
</evidence>
<accession>A0A5C1QQ80</accession>
<evidence type="ECO:0000256" key="4">
    <source>
        <dbReference type="ARBA" id="ARBA00022475"/>
    </source>
</evidence>
<evidence type="ECO:0000256" key="7">
    <source>
        <dbReference type="ARBA" id="ARBA00023136"/>
    </source>
</evidence>
<dbReference type="GO" id="GO:0015833">
    <property type="term" value="P:peptide transport"/>
    <property type="evidence" value="ECO:0007669"/>
    <property type="project" value="InterPro"/>
</dbReference>
<evidence type="ECO:0000256" key="5">
    <source>
        <dbReference type="ARBA" id="ARBA00022741"/>
    </source>
</evidence>
<keyword evidence="10" id="KW-1185">Reference proteome</keyword>
<dbReference type="GO" id="GO:0005886">
    <property type="term" value="C:plasma membrane"/>
    <property type="evidence" value="ECO:0007669"/>
    <property type="project" value="UniProtKB-SubCell"/>
</dbReference>
<gene>
    <name evidence="9" type="ORF">EXM22_17360</name>
</gene>
<proteinExistence type="inferred from homology"/>
<dbReference type="PROSITE" id="PS50893">
    <property type="entry name" value="ABC_TRANSPORTER_2"/>
    <property type="match status" value="1"/>
</dbReference>
<dbReference type="InterPro" id="IPR027417">
    <property type="entry name" value="P-loop_NTPase"/>
</dbReference>
<keyword evidence="5" id="KW-0547">Nucleotide-binding</keyword>
<keyword evidence="3" id="KW-0813">Transport</keyword>
<keyword evidence="7" id="KW-0472">Membrane</keyword>
<dbReference type="GO" id="GO:0016887">
    <property type="term" value="F:ATP hydrolysis activity"/>
    <property type="evidence" value="ECO:0007669"/>
    <property type="project" value="InterPro"/>
</dbReference>
<dbReference type="CDD" id="cd03257">
    <property type="entry name" value="ABC_NikE_OppD_transporters"/>
    <property type="match status" value="1"/>
</dbReference>
<dbReference type="InterPro" id="IPR003439">
    <property type="entry name" value="ABC_transporter-like_ATP-bd"/>
</dbReference>
<comment type="similarity">
    <text evidence="2">Belongs to the ABC transporter superfamily.</text>
</comment>
<dbReference type="Gene3D" id="3.40.50.300">
    <property type="entry name" value="P-loop containing nucleotide triphosphate hydrolases"/>
    <property type="match status" value="1"/>
</dbReference>
<dbReference type="GO" id="GO:0005524">
    <property type="term" value="F:ATP binding"/>
    <property type="evidence" value="ECO:0007669"/>
    <property type="project" value="UniProtKB-KW"/>
</dbReference>
<evidence type="ECO:0000256" key="3">
    <source>
        <dbReference type="ARBA" id="ARBA00022448"/>
    </source>
</evidence>
<dbReference type="RefSeq" id="WP_149487740.1">
    <property type="nucleotide sequence ID" value="NZ_CP036150.1"/>
</dbReference>
<organism evidence="9 10">
    <name type="scientific">Oceanispirochaeta crateris</name>
    <dbReference type="NCBI Taxonomy" id="2518645"/>
    <lineage>
        <taxon>Bacteria</taxon>
        <taxon>Pseudomonadati</taxon>
        <taxon>Spirochaetota</taxon>
        <taxon>Spirochaetia</taxon>
        <taxon>Spirochaetales</taxon>
        <taxon>Spirochaetaceae</taxon>
        <taxon>Oceanispirochaeta</taxon>
    </lineage>
</organism>
<dbReference type="PANTHER" id="PTHR43297">
    <property type="entry name" value="OLIGOPEPTIDE TRANSPORT ATP-BINDING PROTEIN APPD"/>
    <property type="match status" value="1"/>
</dbReference>
<dbReference type="InterPro" id="IPR003593">
    <property type="entry name" value="AAA+_ATPase"/>
</dbReference>
<evidence type="ECO:0000313" key="9">
    <source>
        <dbReference type="EMBL" id="QEN09667.1"/>
    </source>
</evidence>